<feature type="region of interest" description="Disordered" evidence="1">
    <location>
        <begin position="66"/>
        <end position="167"/>
    </location>
</feature>
<dbReference type="Proteomes" id="UP000030765">
    <property type="component" value="Unassembled WGS sequence"/>
</dbReference>
<protein>
    <submittedName>
        <fullName evidence="2 3">Uncharacterized protein</fullName>
    </submittedName>
</protein>
<evidence type="ECO:0000313" key="4">
    <source>
        <dbReference type="Proteomes" id="UP000030765"/>
    </source>
</evidence>
<organism evidence="2">
    <name type="scientific">Anopheles sinensis</name>
    <name type="common">Mosquito</name>
    <dbReference type="NCBI Taxonomy" id="74873"/>
    <lineage>
        <taxon>Eukaryota</taxon>
        <taxon>Metazoa</taxon>
        <taxon>Ecdysozoa</taxon>
        <taxon>Arthropoda</taxon>
        <taxon>Hexapoda</taxon>
        <taxon>Insecta</taxon>
        <taxon>Pterygota</taxon>
        <taxon>Neoptera</taxon>
        <taxon>Endopterygota</taxon>
        <taxon>Diptera</taxon>
        <taxon>Nematocera</taxon>
        <taxon>Culicoidea</taxon>
        <taxon>Culicidae</taxon>
        <taxon>Anophelinae</taxon>
        <taxon>Anopheles</taxon>
    </lineage>
</organism>
<evidence type="ECO:0000256" key="1">
    <source>
        <dbReference type="SAM" id="MobiDB-lite"/>
    </source>
</evidence>
<dbReference type="EMBL" id="ATLV01016494">
    <property type="status" value="NOT_ANNOTATED_CDS"/>
    <property type="molecule type" value="Genomic_DNA"/>
</dbReference>
<feature type="compositionally biased region" description="Polar residues" evidence="1">
    <location>
        <begin position="139"/>
        <end position="152"/>
    </location>
</feature>
<feature type="compositionally biased region" description="Basic and acidic residues" evidence="1">
    <location>
        <begin position="155"/>
        <end position="167"/>
    </location>
</feature>
<gene>
    <name evidence="2" type="ORF">ZHAS_00008972</name>
</gene>
<proteinExistence type="predicted"/>
<dbReference type="EnsemblMetazoa" id="ASIC008972-RA">
    <property type="protein sequence ID" value="ASIC008972-PA"/>
    <property type="gene ID" value="ASIC008972"/>
</dbReference>
<reference evidence="2 4" key="1">
    <citation type="journal article" date="2014" name="BMC Genomics">
        <title>Genome sequence of Anopheles sinensis provides insight into genetics basis of mosquito competence for malaria parasites.</title>
        <authorList>
            <person name="Zhou D."/>
            <person name="Zhang D."/>
            <person name="Ding G."/>
            <person name="Shi L."/>
            <person name="Hou Q."/>
            <person name="Ye Y."/>
            <person name="Xu Y."/>
            <person name="Zhou H."/>
            <person name="Xiong C."/>
            <person name="Li S."/>
            <person name="Yu J."/>
            <person name="Hong S."/>
            <person name="Yu X."/>
            <person name="Zou P."/>
            <person name="Chen C."/>
            <person name="Chang X."/>
            <person name="Wang W."/>
            <person name="Lv Y."/>
            <person name="Sun Y."/>
            <person name="Ma L."/>
            <person name="Shen B."/>
            <person name="Zhu C."/>
        </authorList>
    </citation>
    <scope>NUCLEOTIDE SEQUENCE [LARGE SCALE GENOMIC DNA]</scope>
</reference>
<accession>A0A084VTU5</accession>
<evidence type="ECO:0000313" key="3">
    <source>
        <dbReference type="EnsemblMetazoa" id="ASIC008972-PA"/>
    </source>
</evidence>
<sequence>MPMVKDVPDAHHTVEQMHYVAAESAQRLWQQRMVPAGKAIVLCFASLTGDWQSKTLQYKPMYVTRTDRSDNTGRTPLYTEHHHQTATRRSAAREGSLGLPARTENVKMRPPVGPGRCWSPKSQPVPNGNLAAGVHGDGVNSSPGTSGRTSVSAVAKERRAVTEPRTG</sequence>
<keyword evidence="4" id="KW-1185">Reference proteome</keyword>
<reference evidence="3" key="2">
    <citation type="submission" date="2020-05" db="UniProtKB">
        <authorList>
            <consortium name="EnsemblMetazoa"/>
        </authorList>
    </citation>
    <scope>IDENTIFICATION</scope>
</reference>
<dbReference type="VEuPathDB" id="VectorBase:ASIC008972"/>
<dbReference type="EMBL" id="KE525092">
    <property type="protein sequence ID" value="KFB41389.1"/>
    <property type="molecule type" value="Genomic_DNA"/>
</dbReference>
<evidence type="ECO:0000313" key="2">
    <source>
        <dbReference type="EMBL" id="KFB41389.1"/>
    </source>
</evidence>
<name>A0A084VTU5_ANOSI</name>
<dbReference type="AlphaFoldDB" id="A0A084VTU5"/>